<feature type="domain" description="Glycosyl-hydrolase 97 catalytic" evidence="4">
    <location>
        <begin position="322"/>
        <end position="474"/>
    </location>
</feature>
<dbReference type="Pfam" id="PF10566">
    <property type="entry name" value="Glyco_hydro_97"/>
    <property type="match status" value="1"/>
</dbReference>
<name>A0AAU7CXC8_9BACT</name>
<dbReference type="KEGG" id="epl:P4G45_00905"/>
<sequence>MINRICCSFALVGLAIAFPIAGISQATTPSVSSPDGQLVMSFSVQPSASLGEDGSGRLMYSVTFHGKPVIDKSALGLDLDDKTPLGMNVTITGSKADSGVDDYSLAFTKVSHVHDTYNSLAVTVNEAGSQGGRSMIVEARAYNSGIAFRYVLPKQAAIPSLHVSGEDTEFRFTQDDTAWVLALPGYRSSYESEYVRYNLSSLSNQGGISSKFLIGMPVLLQQPGGAWMSLMEADLEGNSSAYVTNPTGSWAGHMFSVKLSPREDDPAYAVIGDLPHHSAWRVLGVADEPGRLVEANLQTDLSPPNRVQDTSWIHPGKASWNWWVDNVNKDGNSGNKYFTTDTMKEYVDFAAAAGFPYFFLDAGWAARDITQMNGRVDIPALVQYAAKKNVKVWIWLYSESVMRQMKEAFPVYEKWGVAGLKIDFVNRDDQDGIQFFYDVARYGAEHHLMIDFHGCHTPWGLMRAYPNVMSYEGVLGLENNKMGRRDSPVDRSVFPFTRLLAGPMDYTPGAFDNATEAGFVARNAAPMAMGTRAQQLALYVVYENPIPMVSDSPQNYKGQAAFQFLKDVPTTWDETHVLSGAPGEFATIARRHGNEWYLGSMTNWDARTLQVPLQFLGAGSYVAEIYEDGPDAATQPKHVTIRKENVTAKTTMTLRLAPGGGAAIRFVPKK</sequence>
<feature type="chain" id="PRO_5043288581" evidence="3">
    <location>
        <begin position="27"/>
        <end position="670"/>
    </location>
</feature>
<feature type="domain" description="Glycosyl-hydrolase 97 N-terminal" evidence="5">
    <location>
        <begin position="31"/>
        <end position="304"/>
    </location>
</feature>
<dbReference type="InterPro" id="IPR014718">
    <property type="entry name" value="GH-type_carb-bd"/>
</dbReference>
<dbReference type="AlphaFoldDB" id="A0AAU7CXC8"/>
<dbReference type="InterPro" id="IPR029486">
    <property type="entry name" value="GH97_N"/>
</dbReference>
<keyword evidence="2" id="KW-0326">Glycosidase</keyword>
<feature type="domain" description="Glycosyl-hydrolase 97 C-terminal oligomerisation" evidence="6">
    <location>
        <begin position="571"/>
        <end position="666"/>
    </location>
</feature>
<dbReference type="Pfam" id="PF14509">
    <property type="entry name" value="GH97_C"/>
    <property type="match status" value="1"/>
</dbReference>
<evidence type="ECO:0000313" key="8">
    <source>
        <dbReference type="EMBL" id="XBH13749.1"/>
    </source>
</evidence>
<dbReference type="PANTHER" id="PTHR35803">
    <property type="entry name" value="GLUCAN 1,4-ALPHA-GLUCOSIDASE SUSB-RELATED"/>
    <property type="match status" value="1"/>
</dbReference>
<keyword evidence="3" id="KW-0732">Signal</keyword>
<dbReference type="InterPro" id="IPR013780">
    <property type="entry name" value="Glyco_hydro_b"/>
</dbReference>
<accession>A0AAU7CXC8</accession>
<dbReference type="Pfam" id="PF14508">
    <property type="entry name" value="GH97_N"/>
    <property type="match status" value="1"/>
</dbReference>
<evidence type="ECO:0000259" key="4">
    <source>
        <dbReference type="Pfam" id="PF10566"/>
    </source>
</evidence>
<dbReference type="SUPFAM" id="SSF51445">
    <property type="entry name" value="(Trans)glycosidases"/>
    <property type="match status" value="1"/>
</dbReference>
<reference evidence="7" key="1">
    <citation type="submission" date="2023-03" db="EMBL/GenBank/DDBJ databases">
        <title>Edaphobacter sp.</title>
        <authorList>
            <person name="Huber K.J."/>
            <person name="Papendorf J."/>
            <person name="Pilke C."/>
            <person name="Bunk B."/>
            <person name="Sproeer C."/>
            <person name="Pester M."/>
        </authorList>
    </citation>
    <scope>NUCLEOTIDE SEQUENCE</scope>
    <source>
        <strain evidence="7">DSM 109919</strain>
        <strain evidence="8">DSM 109920</strain>
    </source>
</reference>
<dbReference type="Gene3D" id="3.20.20.70">
    <property type="entry name" value="Aldolase class I"/>
    <property type="match status" value="1"/>
</dbReference>
<dbReference type="RefSeq" id="WP_348267818.1">
    <property type="nucleotide sequence ID" value="NZ_CP121194.1"/>
</dbReference>
<protein>
    <submittedName>
        <fullName evidence="7">Glycoside hydrolase family 97 protein</fullName>
    </submittedName>
</protein>
<gene>
    <name evidence="7" type="ORF">P4G45_00905</name>
    <name evidence="8" type="ORF">P8936_00910</name>
</gene>
<dbReference type="GO" id="GO:0030246">
    <property type="term" value="F:carbohydrate binding"/>
    <property type="evidence" value="ECO:0007669"/>
    <property type="project" value="InterPro"/>
</dbReference>
<organism evidence="7">
    <name type="scientific">Edaphobacter paludis</name>
    <dbReference type="NCBI Taxonomy" id="3035702"/>
    <lineage>
        <taxon>Bacteria</taxon>
        <taxon>Pseudomonadati</taxon>
        <taxon>Acidobacteriota</taxon>
        <taxon>Terriglobia</taxon>
        <taxon>Terriglobales</taxon>
        <taxon>Acidobacteriaceae</taxon>
        <taxon>Edaphobacter</taxon>
    </lineage>
</organism>
<evidence type="ECO:0000313" key="7">
    <source>
        <dbReference type="EMBL" id="XBH10312.1"/>
    </source>
</evidence>
<dbReference type="EMBL" id="CP121195">
    <property type="protein sequence ID" value="XBH13749.1"/>
    <property type="molecule type" value="Genomic_DNA"/>
</dbReference>
<dbReference type="InterPro" id="IPR052720">
    <property type="entry name" value="Glycosyl_hydrolase_97"/>
</dbReference>
<dbReference type="InterPro" id="IPR013785">
    <property type="entry name" value="Aldolase_TIM"/>
</dbReference>
<dbReference type="InterPro" id="IPR019563">
    <property type="entry name" value="GH97_catalytic"/>
</dbReference>
<dbReference type="PANTHER" id="PTHR35803:SF2">
    <property type="entry name" value="RETAINING ALPHA-GALACTOSIDASE"/>
    <property type="match status" value="1"/>
</dbReference>
<evidence type="ECO:0000256" key="1">
    <source>
        <dbReference type="ARBA" id="ARBA00022801"/>
    </source>
</evidence>
<feature type="signal peptide" evidence="3">
    <location>
        <begin position="1"/>
        <end position="26"/>
    </location>
</feature>
<dbReference type="InterPro" id="IPR017853">
    <property type="entry name" value="GH"/>
</dbReference>
<evidence type="ECO:0000256" key="2">
    <source>
        <dbReference type="ARBA" id="ARBA00023295"/>
    </source>
</evidence>
<proteinExistence type="predicted"/>
<dbReference type="EMBL" id="CP121194">
    <property type="protein sequence ID" value="XBH10312.1"/>
    <property type="molecule type" value="Genomic_DNA"/>
</dbReference>
<dbReference type="GO" id="GO:0016798">
    <property type="term" value="F:hydrolase activity, acting on glycosyl bonds"/>
    <property type="evidence" value="ECO:0007669"/>
    <property type="project" value="UniProtKB-KW"/>
</dbReference>
<evidence type="ECO:0000259" key="5">
    <source>
        <dbReference type="Pfam" id="PF14508"/>
    </source>
</evidence>
<accession>A0AAU7D926</accession>
<dbReference type="Gene3D" id="2.70.98.10">
    <property type="match status" value="1"/>
</dbReference>
<keyword evidence="1 7" id="KW-0378">Hydrolase</keyword>
<dbReference type="InterPro" id="IPR029483">
    <property type="entry name" value="GH97_C"/>
</dbReference>
<dbReference type="Gene3D" id="2.60.40.1180">
    <property type="entry name" value="Golgi alpha-mannosidase II"/>
    <property type="match status" value="1"/>
</dbReference>
<evidence type="ECO:0000259" key="6">
    <source>
        <dbReference type="Pfam" id="PF14509"/>
    </source>
</evidence>
<evidence type="ECO:0000256" key="3">
    <source>
        <dbReference type="SAM" id="SignalP"/>
    </source>
</evidence>